<dbReference type="STRING" id="483218.BACPEC_00452"/>
<reference evidence="1 2" key="1">
    <citation type="submission" date="2008-11" db="EMBL/GenBank/DDBJ databases">
        <title>Draft genome sequence of Bacteroides pectinophilus (ATCC 43243).</title>
        <authorList>
            <person name="Sudarsanam P."/>
            <person name="Ley R."/>
            <person name="Guruge J."/>
            <person name="Turnbaugh P.J."/>
            <person name="Mahowald M."/>
            <person name="Liep D."/>
            <person name="Gordon J."/>
        </authorList>
    </citation>
    <scope>NUCLEOTIDE SEQUENCE [LARGE SCALE GENOMIC DNA]</scope>
    <source>
        <strain evidence="1 2">ATCC 43243</strain>
    </source>
</reference>
<protein>
    <submittedName>
        <fullName evidence="1">Uncharacterized protein</fullName>
    </submittedName>
</protein>
<dbReference type="EMBL" id="ABVQ01000034">
    <property type="protein sequence ID" value="EEC58322.1"/>
    <property type="molecule type" value="Genomic_DNA"/>
</dbReference>
<evidence type="ECO:0000313" key="2">
    <source>
        <dbReference type="Proteomes" id="UP000003136"/>
    </source>
</evidence>
<organism evidence="1 2">
    <name type="scientific">[Bacteroides] pectinophilus ATCC 43243</name>
    <dbReference type="NCBI Taxonomy" id="483218"/>
    <lineage>
        <taxon>Bacteria</taxon>
        <taxon>Bacillati</taxon>
        <taxon>Bacillota</taxon>
        <taxon>Clostridia</taxon>
        <taxon>Eubacteriales</taxon>
    </lineage>
</organism>
<reference evidence="1 2" key="2">
    <citation type="submission" date="2008-11" db="EMBL/GenBank/DDBJ databases">
        <authorList>
            <person name="Fulton L."/>
            <person name="Clifton S."/>
            <person name="Fulton B."/>
            <person name="Xu J."/>
            <person name="Minx P."/>
            <person name="Pepin K.H."/>
            <person name="Johnson M."/>
            <person name="Bhonagiri V."/>
            <person name="Nash W.E."/>
            <person name="Mardis E.R."/>
            <person name="Wilson R.K."/>
        </authorList>
    </citation>
    <scope>NUCLEOTIDE SEQUENCE [LARGE SCALE GENOMIC DNA]</scope>
    <source>
        <strain evidence="1 2">ATCC 43243</strain>
    </source>
</reference>
<dbReference type="AlphaFoldDB" id="B7AP48"/>
<keyword evidence="2" id="KW-1185">Reference proteome</keyword>
<comment type="caution">
    <text evidence="1">The sequence shown here is derived from an EMBL/GenBank/DDBJ whole genome shotgun (WGS) entry which is preliminary data.</text>
</comment>
<proteinExistence type="predicted"/>
<dbReference type="Proteomes" id="UP000003136">
    <property type="component" value="Unassembled WGS sequence"/>
</dbReference>
<accession>B7AP48</accession>
<sequence length="65" mass="7749">MYGQYDSSDGSMDAMGLNVDKKMYKKSGIEFHEEDEKEIDARMKEKFEQSKKREGLLQRIFKHKK</sequence>
<dbReference type="HOGENOM" id="CLU_2840735_0_0_9"/>
<name>B7AP48_9FIRM</name>
<gene>
    <name evidence="1" type="ORF">BACPEC_00452</name>
</gene>
<evidence type="ECO:0000313" key="1">
    <source>
        <dbReference type="EMBL" id="EEC58322.1"/>
    </source>
</evidence>